<accession>A0A9R1W608</accession>
<keyword evidence="4" id="KW-0963">Cytoplasm</keyword>
<feature type="domain" description="Disease resistance N-terminal" evidence="12">
    <location>
        <begin position="5"/>
        <end position="92"/>
    </location>
</feature>
<dbReference type="PANTHER" id="PTHR23155">
    <property type="entry name" value="DISEASE RESISTANCE PROTEIN RP"/>
    <property type="match status" value="1"/>
</dbReference>
<dbReference type="PRINTS" id="PR00364">
    <property type="entry name" value="DISEASERSIST"/>
</dbReference>
<evidence type="ECO:0000259" key="11">
    <source>
        <dbReference type="Pfam" id="PF00931"/>
    </source>
</evidence>
<keyword evidence="9" id="KW-0611">Plant defense</keyword>
<dbReference type="GO" id="GO:0051607">
    <property type="term" value="P:defense response to virus"/>
    <property type="evidence" value="ECO:0007669"/>
    <property type="project" value="UniProtKB-ARBA"/>
</dbReference>
<evidence type="ECO:0000256" key="3">
    <source>
        <dbReference type="ARBA" id="ARBA00008894"/>
    </source>
</evidence>
<dbReference type="Gene3D" id="3.80.10.10">
    <property type="entry name" value="Ribonuclease Inhibitor"/>
    <property type="match status" value="1"/>
</dbReference>
<dbReference type="Pfam" id="PF00931">
    <property type="entry name" value="NB-ARC"/>
    <property type="match status" value="1"/>
</dbReference>
<dbReference type="Gene3D" id="1.10.8.430">
    <property type="entry name" value="Helical domain of apoptotic protease-activating factors"/>
    <property type="match status" value="1"/>
</dbReference>
<reference evidence="15 17" key="1">
    <citation type="journal article" date="2017" name="Nat. Commun.">
        <title>Genome assembly with in vitro proximity ligation data and whole-genome triplication in lettuce.</title>
        <authorList>
            <person name="Reyes-Chin-Wo S."/>
            <person name="Wang Z."/>
            <person name="Yang X."/>
            <person name="Kozik A."/>
            <person name="Arikit S."/>
            <person name="Song C."/>
            <person name="Xia L."/>
            <person name="Froenicke L."/>
            <person name="Lavelle D.O."/>
            <person name="Truco M.J."/>
            <person name="Xia R."/>
            <person name="Zhu S."/>
            <person name="Xu C."/>
            <person name="Xu H."/>
            <person name="Xu X."/>
            <person name="Cox K."/>
            <person name="Korf I."/>
            <person name="Meyers B.C."/>
            <person name="Michelmore R.W."/>
        </authorList>
    </citation>
    <scope>NUCLEOTIDE SEQUENCE [LARGE SCALE GENOMIC DNA]</scope>
    <source>
        <tissue evidence="15">Seedlings</tissue>
    </source>
</reference>
<dbReference type="Gramene" id="rna-gnl|WGS:NBSK|LSAT_3X132141_mrna">
    <property type="protein sequence ID" value="cds-PLY78405.1"/>
    <property type="gene ID" value="gene-LSAT_3X132141"/>
</dbReference>
<proteinExistence type="evidence at transcript level"/>
<name>A0A9R1W608_LACSA</name>
<evidence type="ECO:0000256" key="9">
    <source>
        <dbReference type="ARBA" id="ARBA00022821"/>
    </source>
</evidence>
<reference evidence="15" key="3">
    <citation type="submission" date="2022-10" db="EMBL/GenBank/DDBJ databases">
        <title>High Quality Telomere-to-Telomere reference genome assembly of Lactuca sativa.</title>
        <authorList>
            <person name="Naidu S.A."/>
            <person name="Kozik A."/>
            <person name="Lavelle D."/>
        </authorList>
    </citation>
    <scope>NUCLEOTIDE SEQUENCE</scope>
    <source>
        <tissue evidence="15">Seedlings</tissue>
    </source>
</reference>
<evidence type="ECO:0000256" key="10">
    <source>
        <dbReference type="ARBA" id="ARBA00022840"/>
    </source>
</evidence>
<keyword evidence="6" id="KW-0381">Hypersensitive response</keyword>
<comment type="subcellular location">
    <subcellularLocation>
        <location evidence="2">Cytoplasm</location>
    </subcellularLocation>
</comment>
<dbReference type="PANTHER" id="PTHR23155:SF1152">
    <property type="entry name" value="AAA+ ATPASE DOMAIN-CONTAINING PROTEIN"/>
    <property type="match status" value="1"/>
</dbReference>
<dbReference type="GO" id="GO:0043531">
    <property type="term" value="F:ADP binding"/>
    <property type="evidence" value="ECO:0007669"/>
    <property type="project" value="InterPro"/>
</dbReference>
<dbReference type="InterPro" id="IPR042197">
    <property type="entry name" value="Apaf_helical"/>
</dbReference>
<evidence type="ECO:0000256" key="8">
    <source>
        <dbReference type="ARBA" id="ARBA00022741"/>
    </source>
</evidence>
<dbReference type="InterPro" id="IPR058922">
    <property type="entry name" value="WHD_DRP"/>
</dbReference>
<dbReference type="InterPro" id="IPR002182">
    <property type="entry name" value="NB-ARC"/>
</dbReference>
<dbReference type="OrthoDB" id="646178at2759"/>
<reference evidence="16" key="4">
    <citation type="submission" date="2024-06" db="EMBL/GenBank/DDBJ databases">
        <title>NRC immune receptor networks show diversified hierarchical genetic architecture across plant lineages.</title>
        <authorList>
            <person name="Goh F.-J."/>
            <person name="Huang C.-Y."/>
            <person name="Derevnina L."/>
            <person name="Wu C.-H."/>
        </authorList>
    </citation>
    <scope>NUCLEOTIDE SEQUENCE</scope>
</reference>
<dbReference type="InterPro" id="IPR041118">
    <property type="entry name" value="Rx_N"/>
</dbReference>
<evidence type="ECO:0000256" key="2">
    <source>
        <dbReference type="ARBA" id="ARBA00004496"/>
    </source>
</evidence>
<dbReference type="Gene3D" id="3.40.50.300">
    <property type="entry name" value="P-loop containing nucleotide triphosphate hydrolases"/>
    <property type="match status" value="1"/>
</dbReference>
<gene>
    <name evidence="15" type="ORF">LSAT_V11C300153850</name>
</gene>
<dbReference type="Gene3D" id="1.10.10.10">
    <property type="entry name" value="Winged helix-like DNA-binding domain superfamily/Winged helix DNA-binding domain"/>
    <property type="match status" value="1"/>
</dbReference>
<dbReference type="EMBL" id="NBSK02000003">
    <property type="protein sequence ID" value="KAJ0216578.1"/>
    <property type="molecule type" value="Genomic_DNA"/>
</dbReference>
<sequence>MADAVVEFLLENLKQLLLYNSDLIYGVKGQVDSLYRELSLMNAFLKDAKEKRNEYEYVRELVRQIRDVAYEAEDIIDTFVVNSAMQKERSTFSRIVHVFDYPTKLRSVAKDIESIKTKVKEIYDNKMFGIEALYTVESSNRASSSSQRRKPMVEEDNVVGFDEEAKELVSRLTNISELLEVVSIVGMGGLGKTTLAKKVFCDPAIEFHFFVRSWVYVSQEYNRKELLLAILTSVVDYPSEQMYKLNEEMLVEEIYKHLNGRRYLVVLDDVWTPDAWNDLKMAFPNQNCGSRILLTSRNTDVALIANPDSLPHHLKFLNDDESWELLSTKVFRRGSCPFELVELGATIARKCYGLPLAIVVVAGLLLKKDKTRDLWKKVAESVSSYVARDPKQCMDVLALSYKHLPDHLKVCFIYFGAFPEDYPIPVWKLLNLWVAEGFIQQKGQDCLEDLAEDYLEDLVERNLILVAKRRSNGRIKTCRVHDMLRDLCLKEASEEKFLQVIKGHQILDSNSLIIPYHRRLCVHSHVMNFIHSRPSGPHVRSFLCFPCEEKELSREHTSFIHESFKLVRVIDMMSINISRFPIEITQLVHLRYIALFGNFKVVPPSISKLWSLQSLIVETTSRDLDIQVDIWKMSQFRHLRTSGSSRLHGPKAKTRMDNEDPFVQRNIQTISTISPDSCTENILARTPNLKKLGIRGKLSLLMEEKRSGITCAPSLFDNFAKLDNLEKLKLLNDTFPRPPPEGKLRGLPSLYKFPPHLNKLTLSDTLLDWKHMSTIGMLPHLQVLKLKVYAFKGAEWEALDGGFRLLKVLQIGKTDLVVWKASGHHFPRLEHVVVEQCSNLLGIPVGLADVSALKSLELYHTPSAVDSARLIQQQKKMQQQMLVTSHGFKLLIYPPE</sequence>
<feature type="domain" description="Disease resistance protein winged helix" evidence="13">
    <location>
        <begin position="418"/>
        <end position="488"/>
    </location>
</feature>
<evidence type="ECO:0000313" key="16">
    <source>
        <dbReference type="EMBL" id="XBP46547.1"/>
    </source>
</evidence>
<evidence type="ECO:0000259" key="12">
    <source>
        <dbReference type="Pfam" id="PF18052"/>
    </source>
</evidence>
<evidence type="ECO:0000256" key="7">
    <source>
        <dbReference type="ARBA" id="ARBA00022737"/>
    </source>
</evidence>
<evidence type="ECO:0000259" key="13">
    <source>
        <dbReference type="Pfam" id="PF23559"/>
    </source>
</evidence>
<keyword evidence="17" id="KW-1185">Reference proteome</keyword>
<comment type="function">
    <text evidence="1">Confers resistance to late blight (Phytophthora infestans) races carrying the avirulence gene Avr1. Resistance proteins guard the plant against pathogens that contain an appropriate avirulence protein via an indirect interaction with this avirulence protein. That triggers a defense system including the hypersensitive response, which restricts the pathogen growth.</text>
</comment>
<evidence type="ECO:0000256" key="5">
    <source>
        <dbReference type="ARBA" id="ARBA00022614"/>
    </source>
</evidence>
<evidence type="ECO:0000259" key="14">
    <source>
        <dbReference type="Pfam" id="PF23598"/>
    </source>
</evidence>
<keyword evidence="8" id="KW-0547">Nucleotide-binding</keyword>
<evidence type="ECO:0000256" key="1">
    <source>
        <dbReference type="ARBA" id="ARBA00002074"/>
    </source>
</evidence>
<evidence type="ECO:0000256" key="6">
    <source>
        <dbReference type="ARBA" id="ARBA00022667"/>
    </source>
</evidence>
<dbReference type="FunFam" id="3.40.50.300:FF:001091">
    <property type="entry name" value="Probable disease resistance protein At1g61300"/>
    <property type="match status" value="1"/>
</dbReference>
<dbReference type="Pfam" id="PF23598">
    <property type="entry name" value="LRR_14"/>
    <property type="match status" value="1"/>
</dbReference>
<comment type="similarity">
    <text evidence="3">Belongs to the disease resistance NB-LRR family.</text>
</comment>
<dbReference type="InterPro" id="IPR027417">
    <property type="entry name" value="P-loop_NTPase"/>
</dbReference>
<protein>
    <submittedName>
        <fullName evidence="16">NLR required for cell death 0</fullName>
    </submittedName>
</protein>
<keyword evidence="10" id="KW-0067">ATP-binding</keyword>
<dbReference type="EMBL" id="PP886664">
    <property type="protein sequence ID" value="XBP46547.1"/>
    <property type="molecule type" value="mRNA"/>
</dbReference>
<feature type="domain" description="Disease resistance R13L4/SHOC-2-like LRR" evidence="14">
    <location>
        <begin position="538"/>
        <end position="836"/>
    </location>
</feature>
<dbReference type="SUPFAM" id="SSF52540">
    <property type="entry name" value="P-loop containing nucleoside triphosphate hydrolases"/>
    <property type="match status" value="1"/>
</dbReference>
<dbReference type="SUPFAM" id="SSF52058">
    <property type="entry name" value="L domain-like"/>
    <property type="match status" value="1"/>
</dbReference>
<dbReference type="GO" id="GO:0005524">
    <property type="term" value="F:ATP binding"/>
    <property type="evidence" value="ECO:0007669"/>
    <property type="project" value="UniProtKB-KW"/>
</dbReference>
<dbReference type="InterPro" id="IPR044974">
    <property type="entry name" value="Disease_R_plants"/>
</dbReference>
<evidence type="ECO:0000313" key="17">
    <source>
        <dbReference type="Proteomes" id="UP000235145"/>
    </source>
</evidence>
<dbReference type="CDD" id="cd14798">
    <property type="entry name" value="RX-CC_like"/>
    <property type="match status" value="1"/>
</dbReference>
<evidence type="ECO:0000313" key="15">
    <source>
        <dbReference type="EMBL" id="KAJ0216578.1"/>
    </source>
</evidence>
<dbReference type="InterPro" id="IPR032675">
    <property type="entry name" value="LRR_dom_sf"/>
</dbReference>
<dbReference type="Pfam" id="PF18052">
    <property type="entry name" value="Rx_N"/>
    <property type="match status" value="1"/>
</dbReference>
<dbReference type="Proteomes" id="UP000235145">
    <property type="component" value="Unassembled WGS sequence"/>
</dbReference>
<organism evidence="15 17">
    <name type="scientific">Lactuca sativa</name>
    <name type="common">Garden lettuce</name>
    <dbReference type="NCBI Taxonomy" id="4236"/>
    <lineage>
        <taxon>Eukaryota</taxon>
        <taxon>Viridiplantae</taxon>
        <taxon>Streptophyta</taxon>
        <taxon>Embryophyta</taxon>
        <taxon>Tracheophyta</taxon>
        <taxon>Spermatophyta</taxon>
        <taxon>Magnoliopsida</taxon>
        <taxon>eudicotyledons</taxon>
        <taxon>Gunneridae</taxon>
        <taxon>Pentapetalae</taxon>
        <taxon>asterids</taxon>
        <taxon>campanulids</taxon>
        <taxon>Asterales</taxon>
        <taxon>Asteraceae</taxon>
        <taxon>Cichorioideae</taxon>
        <taxon>Cichorieae</taxon>
        <taxon>Lactucinae</taxon>
        <taxon>Lactuca</taxon>
    </lineage>
</organism>
<keyword evidence="7" id="KW-0677">Repeat</keyword>
<dbReference type="InterPro" id="IPR038005">
    <property type="entry name" value="RX-like_CC"/>
</dbReference>
<dbReference type="Pfam" id="PF23559">
    <property type="entry name" value="WHD_DRP"/>
    <property type="match status" value="1"/>
</dbReference>
<dbReference type="FunFam" id="1.10.10.10:FF:000322">
    <property type="entry name" value="Probable disease resistance protein At1g63360"/>
    <property type="match status" value="1"/>
</dbReference>
<keyword evidence="5" id="KW-0433">Leucine-rich repeat</keyword>
<dbReference type="InterPro" id="IPR055414">
    <property type="entry name" value="LRR_R13L4/SHOC2-like"/>
</dbReference>
<dbReference type="AlphaFoldDB" id="A0A9R1W608"/>
<dbReference type="GO" id="GO:0009626">
    <property type="term" value="P:plant-type hypersensitive response"/>
    <property type="evidence" value="ECO:0007669"/>
    <property type="project" value="UniProtKB-KW"/>
</dbReference>
<dbReference type="InterPro" id="IPR036388">
    <property type="entry name" value="WH-like_DNA-bd_sf"/>
</dbReference>
<evidence type="ECO:0000256" key="4">
    <source>
        <dbReference type="ARBA" id="ARBA00022490"/>
    </source>
</evidence>
<dbReference type="Gene3D" id="1.20.5.4130">
    <property type="match status" value="1"/>
</dbReference>
<feature type="domain" description="NB-ARC" evidence="11">
    <location>
        <begin position="165"/>
        <end position="333"/>
    </location>
</feature>
<reference evidence="15" key="2">
    <citation type="submission" date="2017-10" db="EMBL/GenBank/DDBJ databases">
        <authorList>
            <person name="Reyes-Chin-Wo S."/>
        </authorList>
    </citation>
    <scope>NUCLEOTIDE SEQUENCE</scope>
    <source>
        <tissue evidence="15">Seedlings</tissue>
    </source>
</reference>